<dbReference type="AlphaFoldDB" id="A0A940DI77"/>
<sequence length="140" mass="15096">MGAGKIRKYAELLRSGKISSVELTKEYLKKIEVLNPEINAYVSVNAEKALQAAKAADERIASGKADTLTGIPFAIKDNIATKGEETTCCSRILKGYRPTYDATVYEKLCAHGAVVLGKNNMDEFAMGSSTETSCYGAAYN</sequence>
<dbReference type="Pfam" id="PF01425">
    <property type="entry name" value="Amidase"/>
    <property type="match status" value="1"/>
</dbReference>
<dbReference type="InterPro" id="IPR000120">
    <property type="entry name" value="Amidase"/>
</dbReference>
<dbReference type="GO" id="GO:0003824">
    <property type="term" value="F:catalytic activity"/>
    <property type="evidence" value="ECO:0007669"/>
    <property type="project" value="InterPro"/>
</dbReference>
<dbReference type="SUPFAM" id="SSF75304">
    <property type="entry name" value="Amidase signature (AS) enzymes"/>
    <property type="match status" value="1"/>
</dbReference>
<evidence type="ECO:0000313" key="3">
    <source>
        <dbReference type="EMBL" id="MBO8424804.1"/>
    </source>
</evidence>
<accession>A0A940DI77</accession>
<reference evidence="3" key="2">
    <citation type="journal article" date="2021" name="PeerJ">
        <title>Extensive microbial diversity within the chicken gut microbiome revealed by metagenomics and culture.</title>
        <authorList>
            <person name="Gilroy R."/>
            <person name="Ravi A."/>
            <person name="Getino M."/>
            <person name="Pursley I."/>
            <person name="Horton D.L."/>
            <person name="Alikhan N.F."/>
            <person name="Baker D."/>
            <person name="Gharbi K."/>
            <person name="Hall N."/>
            <person name="Watson M."/>
            <person name="Adriaenssens E.M."/>
            <person name="Foster-Nyarko E."/>
            <person name="Jarju S."/>
            <person name="Secka A."/>
            <person name="Antonio M."/>
            <person name="Oren A."/>
            <person name="Chaudhuri R.R."/>
            <person name="La Ragione R."/>
            <person name="Hildebrand F."/>
            <person name="Pallen M.J."/>
        </authorList>
    </citation>
    <scope>NUCLEOTIDE SEQUENCE</scope>
    <source>
        <strain evidence="3">517</strain>
    </source>
</reference>
<dbReference type="InterPro" id="IPR036928">
    <property type="entry name" value="AS_sf"/>
</dbReference>
<evidence type="ECO:0000256" key="1">
    <source>
        <dbReference type="ARBA" id="ARBA00009199"/>
    </source>
</evidence>
<protein>
    <submittedName>
        <fullName evidence="3">Asp-tRNA(Asn)/Glu-tRNA(Gln) amidotransferase subunit GatA</fullName>
    </submittedName>
</protein>
<feature type="domain" description="Amidase" evidence="2">
    <location>
        <begin position="22"/>
        <end position="140"/>
    </location>
</feature>
<feature type="non-terminal residue" evidence="3">
    <location>
        <position position="140"/>
    </location>
</feature>
<comment type="caution">
    <text evidence="3">The sequence shown here is derived from an EMBL/GenBank/DDBJ whole genome shotgun (WGS) entry which is preliminary data.</text>
</comment>
<evidence type="ECO:0000259" key="2">
    <source>
        <dbReference type="Pfam" id="PF01425"/>
    </source>
</evidence>
<proteinExistence type="inferred from homology"/>
<dbReference type="PANTHER" id="PTHR11895:SF7">
    <property type="entry name" value="GLUTAMYL-TRNA(GLN) AMIDOTRANSFERASE SUBUNIT A, MITOCHONDRIAL"/>
    <property type="match status" value="1"/>
</dbReference>
<evidence type="ECO:0000313" key="4">
    <source>
        <dbReference type="Proteomes" id="UP000727857"/>
    </source>
</evidence>
<comment type="similarity">
    <text evidence="1">Belongs to the amidase family.</text>
</comment>
<dbReference type="PANTHER" id="PTHR11895">
    <property type="entry name" value="TRANSAMIDASE"/>
    <property type="match status" value="1"/>
</dbReference>
<dbReference type="Gene3D" id="3.90.1300.10">
    <property type="entry name" value="Amidase signature (AS) domain"/>
    <property type="match status" value="1"/>
</dbReference>
<gene>
    <name evidence="3" type="ORF">IAB16_07270</name>
</gene>
<name>A0A940DI77_9FIRM</name>
<dbReference type="EMBL" id="JADINF010000184">
    <property type="protein sequence ID" value="MBO8424804.1"/>
    <property type="molecule type" value="Genomic_DNA"/>
</dbReference>
<dbReference type="InterPro" id="IPR023631">
    <property type="entry name" value="Amidase_dom"/>
</dbReference>
<reference evidence="3" key="1">
    <citation type="submission" date="2020-10" db="EMBL/GenBank/DDBJ databases">
        <authorList>
            <person name="Gilroy R."/>
        </authorList>
    </citation>
    <scope>NUCLEOTIDE SEQUENCE</scope>
    <source>
        <strain evidence="3">517</strain>
    </source>
</reference>
<organism evidence="3 4">
    <name type="scientific">Candidatus Stercoripulliclostridium pullicola</name>
    <dbReference type="NCBI Taxonomy" id="2840953"/>
    <lineage>
        <taxon>Bacteria</taxon>
        <taxon>Bacillati</taxon>
        <taxon>Bacillota</taxon>
        <taxon>Clostridia</taxon>
        <taxon>Eubacteriales</taxon>
        <taxon>Candidatus Stercoripulliclostridium</taxon>
    </lineage>
</organism>
<dbReference type="Proteomes" id="UP000727857">
    <property type="component" value="Unassembled WGS sequence"/>
</dbReference>